<dbReference type="EMBL" id="JACCKX010000001">
    <property type="protein sequence ID" value="NZA01191.1"/>
    <property type="molecule type" value="Genomic_DNA"/>
</dbReference>
<gene>
    <name evidence="6" type="ORF">H0I39_04360</name>
</gene>
<evidence type="ECO:0000256" key="4">
    <source>
        <dbReference type="ARBA" id="ARBA00023163"/>
    </source>
</evidence>
<dbReference type="Gene3D" id="1.10.10.10">
    <property type="entry name" value="Winged helix-like DNA-binding domain superfamily/Winged helix DNA-binding domain"/>
    <property type="match status" value="1"/>
</dbReference>
<evidence type="ECO:0000256" key="2">
    <source>
        <dbReference type="ARBA" id="ARBA00023015"/>
    </source>
</evidence>
<organism evidence="6 7">
    <name type="scientific">Ottowia beijingensis</name>
    <dbReference type="NCBI Taxonomy" id="1207057"/>
    <lineage>
        <taxon>Bacteria</taxon>
        <taxon>Pseudomonadati</taxon>
        <taxon>Pseudomonadota</taxon>
        <taxon>Betaproteobacteria</taxon>
        <taxon>Burkholderiales</taxon>
        <taxon>Comamonadaceae</taxon>
        <taxon>Ottowia</taxon>
    </lineage>
</organism>
<dbReference type="GO" id="GO:0003700">
    <property type="term" value="F:DNA-binding transcription factor activity"/>
    <property type="evidence" value="ECO:0007669"/>
    <property type="project" value="InterPro"/>
</dbReference>
<comment type="caution">
    <text evidence="6">The sequence shown here is derived from an EMBL/GenBank/DDBJ whole genome shotgun (WGS) entry which is preliminary data.</text>
</comment>
<dbReference type="PROSITE" id="PS50931">
    <property type="entry name" value="HTH_LYSR"/>
    <property type="match status" value="1"/>
</dbReference>
<accession>A0A853ITW9</accession>
<dbReference type="Pfam" id="PF00126">
    <property type="entry name" value="HTH_1"/>
    <property type="match status" value="1"/>
</dbReference>
<evidence type="ECO:0000256" key="1">
    <source>
        <dbReference type="ARBA" id="ARBA00009437"/>
    </source>
</evidence>
<dbReference type="PANTHER" id="PTHR30126">
    <property type="entry name" value="HTH-TYPE TRANSCRIPTIONAL REGULATOR"/>
    <property type="match status" value="1"/>
</dbReference>
<feature type="domain" description="HTH lysR-type" evidence="5">
    <location>
        <begin position="8"/>
        <end position="65"/>
    </location>
</feature>
<dbReference type="PANTHER" id="PTHR30126:SF4">
    <property type="entry name" value="LYSR FAMILY TRANSCRIPTIONAL REGULATOR"/>
    <property type="match status" value="1"/>
</dbReference>
<evidence type="ECO:0000256" key="3">
    <source>
        <dbReference type="ARBA" id="ARBA00023125"/>
    </source>
</evidence>
<sequence>MAEPTDVLSPDAFRILNAIAKAGSFAAAARALGMVPSALTYRVRQIEDALDVLLFDRSSRQARPTAAGAELLAQGERLKQEVDAVVNRVKRVATGWEPELTITADGLISHSALMELCCDFFNLNPPTRLRLREEILSGTVGALTSGKADLAIGVILEPSSAANLRAKPLGQVRFVYAVAPHHPLARAEEPLSDTELLKHRGIVVADSVQNGTTQSFGLLSGQETFTVPSLAAKLDAHLRGLGAGFLPEPIARPYLSTGRMVARRVERSTRIAQLSYAWRASANPGKALSWWLEQLERPITRRALLEQHGSM</sequence>
<dbReference type="Proteomes" id="UP000589716">
    <property type="component" value="Unassembled WGS sequence"/>
</dbReference>
<keyword evidence="2" id="KW-0805">Transcription regulation</keyword>
<evidence type="ECO:0000313" key="7">
    <source>
        <dbReference type="Proteomes" id="UP000589716"/>
    </source>
</evidence>
<dbReference type="Pfam" id="PF03466">
    <property type="entry name" value="LysR_substrate"/>
    <property type="match status" value="1"/>
</dbReference>
<evidence type="ECO:0000313" key="6">
    <source>
        <dbReference type="EMBL" id="NZA01191.1"/>
    </source>
</evidence>
<dbReference type="InterPro" id="IPR000847">
    <property type="entry name" value="LysR_HTH_N"/>
</dbReference>
<proteinExistence type="inferred from homology"/>
<keyword evidence="7" id="KW-1185">Reference proteome</keyword>
<dbReference type="Gene3D" id="3.40.190.290">
    <property type="match status" value="1"/>
</dbReference>
<dbReference type="InterPro" id="IPR005119">
    <property type="entry name" value="LysR_subst-bd"/>
</dbReference>
<evidence type="ECO:0000259" key="5">
    <source>
        <dbReference type="PROSITE" id="PS50931"/>
    </source>
</evidence>
<keyword evidence="3" id="KW-0238">DNA-binding</keyword>
<protein>
    <submittedName>
        <fullName evidence="6">LysR family transcriptional regulator</fullName>
    </submittedName>
</protein>
<reference evidence="6 7" key="1">
    <citation type="submission" date="2020-07" db="EMBL/GenBank/DDBJ databases">
        <authorList>
            <person name="Maaloum M."/>
        </authorList>
    </citation>
    <scope>NUCLEOTIDE SEQUENCE [LARGE SCALE GENOMIC DNA]</scope>
    <source>
        <strain evidence="6 7">GCS-AN-3</strain>
    </source>
</reference>
<dbReference type="InterPro" id="IPR036388">
    <property type="entry name" value="WH-like_DNA-bd_sf"/>
</dbReference>
<dbReference type="RefSeq" id="WP_180549691.1">
    <property type="nucleotide sequence ID" value="NZ_JACCKX010000001.1"/>
</dbReference>
<keyword evidence="4" id="KW-0804">Transcription</keyword>
<dbReference type="GO" id="GO:0000976">
    <property type="term" value="F:transcription cis-regulatory region binding"/>
    <property type="evidence" value="ECO:0007669"/>
    <property type="project" value="TreeGrafter"/>
</dbReference>
<dbReference type="AlphaFoldDB" id="A0A853ITW9"/>
<dbReference type="SUPFAM" id="SSF53850">
    <property type="entry name" value="Periplasmic binding protein-like II"/>
    <property type="match status" value="1"/>
</dbReference>
<comment type="similarity">
    <text evidence="1">Belongs to the LysR transcriptional regulatory family.</text>
</comment>
<dbReference type="InterPro" id="IPR036390">
    <property type="entry name" value="WH_DNA-bd_sf"/>
</dbReference>
<dbReference type="SUPFAM" id="SSF46785">
    <property type="entry name" value="Winged helix' DNA-binding domain"/>
    <property type="match status" value="1"/>
</dbReference>
<name>A0A853ITW9_9BURK</name>